<dbReference type="RefSeq" id="WP_233728333.1">
    <property type="nucleotide sequence ID" value="NZ_JAJVCN010000002.1"/>
</dbReference>
<evidence type="ECO:0000313" key="1">
    <source>
        <dbReference type="EMBL" id="MCE7006918.1"/>
    </source>
</evidence>
<organism evidence="1 2">
    <name type="scientific">Kibdelosporangium philippinense</name>
    <dbReference type="NCBI Taxonomy" id="211113"/>
    <lineage>
        <taxon>Bacteria</taxon>
        <taxon>Bacillati</taxon>
        <taxon>Actinomycetota</taxon>
        <taxon>Actinomycetes</taxon>
        <taxon>Pseudonocardiales</taxon>
        <taxon>Pseudonocardiaceae</taxon>
        <taxon>Kibdelosporangium</taxon>
    </lineage>
</organism>
<dbReference type="EMBL" id="JAJVCN010000002">
    <property type="protein sequence ID" value="MCE7006918.1"/>
    <property type="molecule type" value="Genomic_DNA"/>
</dbReference>
<keyword evidence="2" id="KW-1185">Reference proteome</keyword>
<accession>A0ABS8ZKD4</accession>
<proteinExistence type="predicted"/>
<comment type="caution">
    <text evidence="1">The sequence shown here is derived from an EMBL/GenBank/DDBJ whole genome shotgun (WGS) entry which is preliminary data.</text>
</comment>
<reference evidence="1 2" key="1">
    <citation type="submission" date="2021-12" db="EMBL/GenBank/DDBJ databases">
        <title>Genome sequence of Kibdelosporangium philippinense ATCC 49844.</title>
        <authorList>
            <person name="Fedorov E.A."/>
            <person name="Omeragic M."/>
            <person name="Shalygina K.F."/>
            <person name="Maclea K.S."/>
        </authorList>
    </citation>
    <scope>NUCLEOTIDE SEQUENCE [LARGE SCALE GENOMIC DNA]</scope>
    <source>
        <strain evidence="1 2">ATCC 49844</strain>
    </source>
</reference>
<name>A0ABS8ZKD4_9PSEU</name>
<evidence type="ECO:0000313" key="2">
    <source>
        <dbReference type="Proteomes" id="UP001521150"/>
    </source>
</evidence>
<dbReference type="Proteomes" id="UP001521150">
    <property type="component" value="Unassembled WGS sequence"/>
</dbReference>
<protein>
    <submittedName>
        <fullName evidence="1">Uncharacterized protein</fullName>
    </submittedName>
</protein>
<sequence length="149" mass="16227">MIPIRWLSSIDDRVHSFDALDGFVEMELKAACGHVVTQDKIIRNGAGTWCNDCFEALTDPIPQPAPTSERHLRLVSDNGSAATSPSPGIKPRVVPCHDSNGVPRELTVDLRGSTIVLADNAVLTIAEASMLHNALRNAIVYYFTNTDIM</sequence>
<gene>
    <name evidence="1" type="ORF">LWC34_29425</name>
</gene>